<proteinExistence type="predicted"/>
<organism evidence="7 8">
    <name type="scientific">Mytilus galloprovincialis</name>
    <name type="common">Mediterranean mussel</name>
    <dbReference type="NCBI Taxonomy" id="29158"/>
    <lineage>
        <taxon>Eukaryota</taxon>
        <taxon>Metazoa</taxon>
        <taxon>Spiralia</taxon>
        <taxon>Lophotrochozoa</taxon>
        <taxon>Mollusca</taxon>
        <taxon>Bivalvia</taxon>
        <taxon>Autobranchia</taxon>
        <taxon>Pteriomorphia</taxon>
        <taxon>Mytilida</taxon>
        <taxon>Mytiloidea</taxon>
        <taxon>Mytilidae</taxon>
        <taxon>Mytilinae</taxon>
        <taxon>Mytilus</taxon>
    </lineage>
</organism>
<feature type="signal peptide" evidence="4">
    <location>
        <begin position="1"/>
        <end position="22"/>
    </location>
</feature>
<dbReference type="InterPro" id="IPR050111">
    <property type="entry name" value="C-type_lectin/snaclec_domain"/>
</dbReference>
<dbReference type="Gene3D" id="2.10.70.10">
    <property type="entry name" value="Complement Module, domain 1"/>
    <property type="match status" value="1"/>
</dbReference>
<keyword evidence="8" id="KW-1185">Reference proteome</keyword>
<dbReference type="Proteomes" id="UP000596742">
    <property type="component" value="Unassembled WGS sequence"/>
</dbReference>
<evidence type="ECO:0008006" key="9">
    <source>
        <dbReference type="Google" id="ProtNLM"/>
    </source>
</evidence>
<name>A0A8B6C2B9_MYTGA</name>
<evidence type="ECO:0000259" key="6">
    <source>
        <dbReference type="PROSITE" id="PS50923"/>
    </source>
</evidence>
<reference evidence="7" key="1">
    <citation type="submission" date="2018-11" db="EMBL/GenBank/DDBJ databases">
        <authorList>
            <person name="Alioto T."/>
            <person name="Alioto T."/>
        </authorList>
    </citation>
    <scope>NUCLEOTIDE SEQUENCE</scope>
</reference>
<evidence type="ECO:0000313" key="8">
    <source>
        <dbReference type="Proteomes" id="UP000596742"/>
    </source>
</evidence>
<dbReference type="Gene3D" id="3.10.100.10">
    <property type="entry name" value="Mannose-Binding Protein A, subunit A"/>
    <property type="match status" value="1"/>
</dbReference>
<evidence type="ECO:0000256" key="2">
    <source>
        <dbReference type="ARBA" id="ARBA00023157"/>
    </source>
</evidence>
<accession>A0A8B6C2B9</accession>
<feature type="disulfide bond" evidence="3">
    <location>
        <begin position="149"/>
        <end position="192"/>
    </location>
</feature>
<feature type="chain" id="PRO_5032730200" description="MRC" evidence="4">
    <location>
        <begin position="23"/>
        <end position="343"/>
    </location>
</feature>
<evidence type="ECO:0000256" key="3">
    <source>
        <dbReference type="PROSITE-ProRule" id="PRU00302"/>
    </source>
</evidence>
<comment type="caution">
    <text evidence="3">Lacks conserved residue(s) required for the propagation of feature annotation.</text>
</comment>
<dbReference type="SMART" id="SM00034">
    <property type="entry name" value="CLECT"/>
    <property type="match status" value="1"/>
</dbReference>
<dbReference type="CDD" id="cd00037">
    <property type="entry name" value="CLECT"/>
    <property type="match status" value="1"/>
</dbReference>
<feature type="domain" description="C-type lectin" evidence="5">
    <location>
        <begin position="218"/>
        <end position="327"/>
    </location>
</feature>
<dbReference type="SUPFAM" id="SSF57535">
    <property type="entry name" value="Complement control module/SCR domain"/>
    <property type="match status" value="1"/>
</dbReference>
<sequence>MDITKSALLVVINLLVITKGLCMNDVCPAGDTSCMEPNIFGLGLLEWGKCSKTGVLLRYQKLSLLQCVKECFVTSQCTSINYRQNWDVCDIVTSVTNSNDMDDSTCVKSDISSWEKSLAGKCVDHTCAAGSKCQFDHLTTTVVCIDVYCKDLPSVPNAETVEHFGLQRQFNMGNKYTCHDNYKMQGRPFAVCQNTGDWKIMLTCIYDCASNGFQFDGETTTCIKLVSTSGTTWKDARKYCQQQEGGDLVSITSKAKWDFIMGNFSSVGPVWIGLKDKKWMTGESFHNIYGVTVQLNDYDGAYPSEVENSCGLLVRWSSNKLQDENCNIRKRLKFLCEIDMGQH</sequence>
<dbReference type="SUPFAM" id="SSF56436">
    <property type="entry name" value="C-type lectin-like"/>
    <property type="match status" value="1"/>
</dbReference>
<dbReference type="AlphaFoldDB" id="A0A8B6C2B9"/>
<dbReference type="PROSITE" id="PS50041">
    <property type="entry name" value="C_TYPE_LECTIN_2"/>
    <property type="match status" value="1"/>
</dbReference>
<dbReference type="InterPro" id="IPR000436">
    <property type="entry name" value="Sushi_SCR_CCP_dom"/>
</dbReference>
<keyword evidence="3" id="KW-0768">Sushi</keyword>
<feature type="domain" description="Sushi" evidence="6">
    <location>
        <begin position="147"/>
        <end position="206"/>
    </location>
</feature>
<keyword evidence="2 3" id="KW-1015">Disulfide bond</keyword>
<gene>
    <name evidence="7" type="ORF">MGAL_10B017492</name>
</gene>
<dbReference type="InterPro" id="IPR035976">
    <property type="entry name" value="Sushi/SCR/CCP_sf"/>
</dbReference>
<dbReference type="InterPro" id="IPR001304">
    <property type="entry name" value="C-type_lectin-like"/>
</dbReference>
<dbReference type="SMART" id="SM00032">
    <property type="entry name" value="CCP"/>
    <property type="match status" value="1"/>
</dbReference>
<dbReference type="InterPro" id="IPR016187">
    <property type="entry name" value="CTDL_fold"/>
</dbReference>
<evidence type="ECO:0000256" key="1">
    <source>
        <dbReference type="ARBA" id="ARBA00022729"/>
    </source>
</evidence>
<comment type="caution">
    <text evidence="7">The sequence shown here is derived from an EMBL/GenBank/DDBJ whole genome shotgun (WGS) entry which is preliminary data.</text>
</comment>
<keyword evidence="1 4" id="KW-0732">Signal</keyword>
<dbReference type="InterPro" id="IPR016186">
    <property type="entry name" value="C-type_lectin-like/link_sf"/>
</dbReference>
<dbReference type="CDD" id="cd00033">
    <property type="entry name" value="CCP"/>
    <property type="match status" value="1"/>
</dbReference>
<dbReference type="OrthoDB" id="6114075at2759"/>
<protein>
    <recommendedName>
        <fullName evidence="9">MRC</fullName>
    </recommendedName>
</protein>
<evidence type="ECO:0000256" key="4">
    <source>
        <dbReference type="SAM" id="SignalP"/>
    </source>
</evidence>
<evidence type="ECO:0000313" key="7">
    <source>
        <dbReference type="EMBL" id="VDH99144.1"/>
    </source>
</evidence>
<evidence type="ECO:0000259" key="5">
    <source>
        <dbReference type="PROSITE" id="PS50041"/>
    </source>
</evidence>
<dbReference type="PROSITE" id="PS50923">
    <property type="entry name" value="SUSHI"/>
    <property type="match status" value="1"/>
</dbReference>
<dbReference type="PANTHER" id="PTHR22803">
    <property type="entry name" value="MANNOSE, PHOSPHOLIPASE, LECTIN RECEPTOR RELATED"/>
    <property type="match status" value="1"/>
</dbReference>
<dbReference type="Pfam" id="PF00084">
    <property type="entry name" value="Sushi"/>
    <property type="match status" value="1"/>
</dbReference>
<dbReference type="EMBL" id="UYJE01001102">
    <property type="protein sequence ID" value="VDH99144.1"/>
    <property type="molecule type" value="Genomic_DNA"/>
</dbReference>